<dbReference type="GO" id="GO:0005737">
    <property type="term" value="C:cytoplasm"/>
    <property type="evidence" value="ECO:0007669"/>
    <property type="project" value="UniProtKB-SubCell"/>
</dbReference>
<keyword evidence="2" id="KW-0813">Transport</keyword>
<dbReference type="EMBL" id="LJSK01000082">
    <property type="protein sequence ID" value="KPI87551.1"/>
    <property type="molecule type" value="Genomic_DNA"/>
</dbReference>
<dbReference type="GO" id="GO:0016020">
    <property type="term" value="C:membrane"/>
    <property type="evidence" value="ECO:0007669"/>
    <property type="project" value="TreeGrafter"/>
</dbReference>
<proteinExistence type="predicted"/>
<evidence type="ECO:0000256" key="1">
    <source>
        <dbReference type="ARBA" id="ARBA00004496"/>
    </source>
</evidence>
<dbReference type="Proteomes" id="UP000038009">
    <property type="component" value="Unassembled WGS sequence"/>
</dbReference>
<dbReference type="OrthoDB" id="5325112at2759"/>
<evidence type="ECO:0000256" key="4">
    <source>
        <dbReference type="ARBA" id="ARBA00022927"/>
    </source>
</evidence>
<keyword evidence="7" id="KW-1185">Reference proteome</keyword>
<dbReference type="PROSITE" id="PS50219">
    <property type="entry name" value="CNH"/>
    <property type="match status" value="1"/>
</dbReference>
<dbReference type="Pfam" id="PF10367">
    <property type="entry name" value="zf-Vps39_C"/>
    <property type="match status" value="1"/>
</dbReference>
<dbReference type="PANTHER" id="PTHR12894:SF27">
    <property type="entry name" value="TRANSFORMING GROWTH FACTOR-BETA RECEPTOR-ASSOCIATED PROTEIN 1"/>
    <property type="match status" value="1"/>
</dbReference>
<evidence type="ECO:0000256" key="3">
    <source>
        <dbReference type="ARBA" id="ARBA00022490"/>
    </source>
</evidence>
<feature type="domain" description="CNH" evidence="5">
    <location>
        <begin position="25"/>
        <end position="313"/>
    </location>
</feature>
<name>A0A0N1PCT4_LEPSE</name>
<dbReference type="GO" id="GO:0006914">
    <property type="term" value="P:autophagy"/>
    <property type="evidence" value="ECO:0007669"/>
    <property type="project" value="TreeGrafter"/>
</dbReference>
<protein>
    <recommendedName>
        <fullName evidence="5">CNH domain-containing protein</fullName>
    </recommendedName>
</protein>
<keyword evidence="3" id="KW-0963">Cytoplasm</keyword>
<comment type="caution">
    <text evidence="6">The sequence shown here is derived from an EMBL/GenBank/DDBJ whole genome shotgun (WGS) entry which is preliminary data.</text>
</comment>
<sequence>MQCGEASEALGVEVYRLVPLGGSMPYVVECMTTYDDLLFVGTHNSKLVAYRIQTDHGKGDSPYSGSESSTSSSLMLLQEVSSTRRHPVRALTVVGDHYLLALIDDTIVLYHFHHDPSQPFQLREVTAMTGLKETISFHVKRHRGTLSLVVLQRRRLTIYEATAAHMEFLLKETVALPDGVRTIGWLGRSFVLGGRKEYFLYHASSSSSTALYPTPRSGAIPFVLPMTPIPEVLIAGEGGGMRALLSDGSEVPGGLRVCWTSPPVDMIYEHPYVVSQHSTGPHTVQIRLPLLTTLEETAVKNKSCLVQCIAVPKLAKMSQCWWTDYDCPMPTASTNINALARHPIVVADTSNRLSLLARTPVAAQVEKLAARSWFAVADLLCQLCPHEVPADALKRVVAAGAVHRFVHLKDYAGCFHELSKVEADPRLAVRLFPGFSPPEDAANCPPLPIAPPPGVAHAALPPLVEYLRSRRAAILQQGKTFLTTETARAQLMCVDRALVLAWCTMNEEAPLLALLQAESWCNVADTVALLQEHEQWVALTVFLEVHGEYERTADELARLVGAGGAEEVARKTLPTEVIQALHRFFTEHSVLPTSDEVYLPQGTIQSWAAAEKKDSAPSKNRAVTTALIGMSAALTFFRRQALPSQQKLFARHLTWVLGCVPPEIGLRIFFSTQNVQQYAVVLQLLQGYAEMPGGTSKQLLLVSYLHLLFADARARVSEEALYEQYYRGLAELLFTEAPSTASLSEETRQRCRYRLDKFLLTSSHVNLDAAEQYFSADSIKAQCVPEQALIYRRQGAHRKAVNMFLGEADDMAGAVAYARSASSEGNGDAFTALLELLLKPLQGPPRLEEALTILDTCDGVDAASVLPMLPDELPLAQLSRFLMHAFRNTATAYHMSAIDSSVLNAKLMLAQETCVRERSRSALLEHDTVCPVCRRKLRPDTVLAVYPNGVLVHHGCVRDECVCPVTHRDSRYDAYSLLEDL</sequence>
<evidence type="ECO:0000256" key="2">
    <source>
        <dbReference type="ARBA" id="ARBA00022448"/>
    </source>
</evidence>
<dbReference type="OMA" id="EEYCNQV"/>
<keyword evidence="4" id="KW-0653">Protein transport</keyword>
<evidence type="ECO:0000313" key="7">
    <source>
        <dbReference type="Proteomes" id="UP000038009"/>
    </source>
</evidence>
<reference evidence="6 7" key="1">
    <citation type="journal article" date="2015" name="PLoS Pathog.">
        <title>Leptomonas seymouri: Adaptations to the Dixenous Life Cycle Analyzed by Genome Sequencing, Transcriptome Profiling and Co-infection with Leishmania donovani.</title>
        <authorList>
            <person name="Kraeva N."/>
            <person name="Butenko A."/>
            <person name="Hlavacova J."/>
            <person name="Kostygov A."/>
            <person name="Myskova J."/>
            <person name="Grybchuk D."/>
            <person name="Lestinova T."/>
            <person name="Votypka J."/>
            <person name="Volf P."/>
            <person name="Opperdoes F."/>
            <person name="Flegontov P."/>
            <person name="Lukes J."/>
            <person name="Yurchenko V."/>
        </authorList>
    </citation>
    <scope>NUCLEOTIDE SEQUENCE [LARGE SCALE GENOMIC DNA]</scope>
    <source>
        <strain evidence="6 7">ATCC 30220</strain>
    </source>
</reference>
<accession>A0A0N1PCT4</accession>
<dbReference type="PANTHER" id="PTHR12894">
    <property type="entry name" value="CNH DOMAIN CONTAINING"/>
    <property type="match status" value="1"/>
</dbReference>
<dbReference type="GO" id="GO:0034058">
    <property type="term" value="P:endosomal vesicle fusion"/>
    <property type="evidence" value="ECO:0007669"/>
    <property type="project" value="TreeGrafter"/>
</dbReference>
<dbReference type="VEuPathDB" id="TriTrypDB:Lsey_0082_0040"/>
<evidence type="ECO:0000313" key="6">
    <source>
        <dbReference type="EMBL" id="KPI87551.1"/>
    </source>
</evidence>
<dbReference type="GO" id="GO:0015031">
    <property type="term" value="P:protein transport"/>
    <property type="evidence" value="ECO:0007669"/>
    <property type="project" value="UniProtKB-KW"/>
</dbReference>
<comment type="subcellular location">
    <subcellularLocation>
        <location evidence="1">Cytoplasm</location>
    </subcellularLocation>
</comment>
<evidence type="ECO:0000259" key="5">
    <source>
        <dbReference type="PROSITE" id="PS50219"/>
    </source>
</evidence>
<gene>
    <name evidence="6" type="ORF">ABL78_3348</name>
</gene>
<organism evidence="6 7">
    <name type="scientific">Leptomonas seymouri</name>
    <dbReference type="NCBI Taxonomy" id="5684"/>
    <lineage>
        <taxon>Eukaryota</taxon>
        <taxon>Discoba</taxon>
        <taxon>Euglenozoa</taxon>
        <taxon>Kinetoplastea</taxon>
        <taxon>Metakinetoplastina</taxon>
        <taxon>Trypanosomatida</taxon>
        <taxon>Trypanosomatidae</taxon>
        <taxon>Leishmaniinae</taxon>
        <taxon>Leptomonas</taxon>
    </lineage>
</organism>
<dbReference type="InterPro" id="IPR001180">
    <property type="entry name" value="CNH_dom"/>
</dbReference>
<dbReference type="InterPro" id="IPR019453">
    <property type="entry name" value="VPS39/TGFA1_Znf"/>
</dbReference>
<dbReference type="InterPro" id="IPR032914">
    <property type="entry name" value="Vam6/VPS39/TRAP1"/>
</dbReference>
<dbReference type="AlphaFoldDB" id="A0A0N1PCT4"/>